<dbReference type="InterPro" id="IPR018633">
    <property type="entry name" value="DUF2357"/>
</dbReference>
<dbReference type="OrthoDB" id="32195at2"/>
<evidence type="ECO:0000259" key="1">
    <source>
        <dbReference type="Pfam" id="PF09823"/>
    </source>
</evidence>
<proteinExistence type="predicted"/>
<evidence type="ECO:0000313" key="3">
    <source>
        <dbReference type="EMBL" id="PTC30681.1"/>
    </source>
</evidence>
<keyword evidence="4" id="KW-1185">Reference proteome</keyword>
<gene>
    <name evidence="2" type="ORF">BBG20_13195</name>
    <name evidence="3" type="ORF">C9382_08600</name>
</gene>
<comment type="caution">
    <text evidence="3">The sequence shown here is derived from an EMBL/GenBank/DDBJ whole genome shotgun (WGS) entry which is preliminary data.</text>
</comment>
<dbReference type="EMBL" id="MAUE01000016">
    <property type="protein sequence ID" value="OCW27628.1"/>
    <property type="molecule type" value="Genomic_DNA"/>
</dbReference>
<dbReference type="Proteomes" id="UP000240571">
    <property type="component" value="Unassembled WGS sequence"/>
</dbReference>
<accession>A0A2T4G4S7</accession>
<reference evidence="2 4" key="1">
    <citation type="submission" date="2016-06" db="EMBL/GenBank/DDBJ databases">
        <title>Draft genome sequence of Pseudomonas sp. S1E40, a novel strain antagonistic activity to fungal plant pathogen.</title>
        <authorList>
            <person name="Tambong J.T."/>
            <person name="Tchagang C."/>
            <person name="Xu R."/>
        </authorList>
    </citation>
    <scope>NUCLEOTIDE SEQUENCE [LARGE SCALE GENOMIC DNA]</scope>
    <source>
        <strain evidence="2 4">S1E40</strain>
    </source>
</reference>
<name>A0A2T4G4S7_9PSED</name>
<protein>
    <submittedName>
        <fullName evidence="3">DUF2357 domain-containing protein</fullName>
    </submittedName>
</protein>
<evidence type="ECO:0000313" key="2">
    <source>
        <dbReference type="EMBL" id="OCW27628.1"/>
    </source>
</evidence>
<evidence type="ECO:0000313" key="4">
    <source>
        <dbReference type="Proteomes" id="UP000095081"/>
    </source>
</evidence>
<dbReference type="Pfam" id="PF04411">
    <property type="entry name" value="PDDEXK_7"/>
    <property type="match status" value="1"/>
</dbReference>
<evidence type="ECO:0000313" key="5">
    <source>
        <dbReference type="Proteomes" id="UP000240571"/>
    </source>
</evidence>
<feature type="domain" description="DUF2357" evidence="1">
    <location>
        <begin position="132"/>
        <end position="304"/>
    </location>
</feature>
<dbReference type="Proteomes" id="UP000095081">
    <property type="component" value="Unassembled WGS sequence"/>
</dbReference>
<organism evidence="3 5">
    <name type="scientific">Pseudomonas aylmerensis</name>
    <dbReference type="NCBI Taxonomy" id="1869229"/>
    <lineage>
        <taxon>Bacteria</taxon>
        <taxon>Pseudomonadati</taxon>
        <taxon>Pseudomonadota</taxon>
        <taxon>Gammaproteobacteria</taxon>
        <taxon>Pseudomonadales</taxon>
        <taxon>Pseudomonadaceae</taxon>
        <taxon>Pseudomonas</taxon>
    </lineage>
</organism>
<dbReference type="InterPro" id="IPR007505">
    <property type="entry name" value="PDDEXK_7"/>
</dbReference>
<reference evidence="3 5" key="2">
    <citation type="submission" date="2018-03" db="EMBL/GenBank/DDBJ databases">
        <title>Diversity of bacteria associated with corn roots inoculated with woodland soils in Canada, and Description of Pseudomonas aylmerense sp. nov.</title>
        <authorList>
            <person name="Tambong J.T."/>
            <person name="Xu R."/>
            <person name="Tchagang C."/>
        </authorList>
    </citation>
    <scope>NUCLEOTIDE SEQUENCE [LARGE SCALE GENOMIC DNA]</scope>
    <source>
        <strain evidence="3 5">S1E44</strain>
    </source>
</reference>
<dbReference type="EMBL" id="PYWW01000016">
    <property type="protein sequence ID" value="PTC30681.1"/>
    <property type="molecule type" value="Genomic_DNA"/>
</dbReference>
<dbReference type="AlphaFoldDB" id="A0A2T4G4S7"/>
<dbReference type="RefSeq" id="WP_065904142.1">
    <property type="nucleotide sequence ID" value="NZ_MAUE01000016.1"/>
</dbReference>
<dbReference type="Pfam" id="PF09823">
    <property type="entry name" value="DUF2357"/>
    <property type="match status" value="1"/>
</dbReference>
<sequence length="505" mass="55808">MLRIRLHSTEAWNTISADELSEGYEEYLRYQISIDQGSRLIIDDLELLSKGGIFEWQPGFYAGHVTVEVIAVCGTVKTCRLQVDAKAQKSTVEVFNEMIGALRTFDPALLLGECASTLGFGNGAQKTLLADTILLARLRQYAKAFLTAAERALYEPHQRLSASRQPVPLAQIRRLPTDALRDRRLVSLLNGSGPTHDTDLLIHGISSRHTCDTPANRTLRALLKRFSVTCANLAIKVRSHSLAGSKEDQAARSERRLELLDGFFSLSQSLLQGPTLSQVSDSGASASGLTQIAAHPRYQKAYRLGCAALMTGVAGDNPADRLHSQPTWGIFETWCYIEVLAIIARLTGAEPTPISKPVPHAQLAYLFLLPDASTLEVLFQARFRSIAKLNKPFARSLSRERYPDILLVQKQSLKTRSMILDAKWRSGRSNVLEAMESAHIYHDSLRVDGNIPNPCLLLLPGRACITALETEEYLRENAVGAISEFSKGGIGVERLTTHIQHWLDS</sequence>